<feature type="transmembrane region" description="Helical" evidence="1">
    <location>
        <begin position="92"/>
        <end position="114"/>
    </location>
</feature>
<keyword evidence="1" id="KW-0472">Membrane</keyword>
<gene>
    <name evidence="2" type="ORF">MNBD_GAMMA25-170</name>
</gene>
<keyword evidence="1" id="KW-0812">Transmembrane</keyword>
<accession>A0A3B1AI18</accession>
<name>A0A3B1AI18_9ZZZZ</name>
<evidence type="ECO:0000313" key="2">
    <source>
        <dbReference type="EMBL" id="VAX05526.1"/>
    </source>
</evidence>
<organism evidence="2">
    <name type="scientific">hydrothermal vent metagenome</name>
    <dbReference type="NCBI Taxonomy" id="652676"/>
    <lineage>
        <taxon>unclassified sequences</taxon>
        <taxon>metagenomes</taxon>
        <taxon>ecological metagenomes</taxon>
    </lineage>
</organism>
<evidence type="ECO:0000256" key="1">
    <source>
        <dbReference type="SAM" id="Phobius"/>
    </source>
</evidence>
<dbReference type="AlphaFoldDB" id="A0A3B1AI18"/>
<sequence length="129" mass="14238">MRPSANKDEVVVDGQSLAVLAQSLYLANLLLLPGLSFLALVYLFMKHRTSAPPLARNHLSETLRASLWAGAMIMLVNFGIFLAGGYDSVWTWVALIIYFTSIHATFVLLGMLGLSRAMAGKCYRFPLPY</sequence>
<feature type="transmembrane region" description="Helical" evidence="1">
    <location>
        <begin position="65"/>
        <end position="86"/>
    </location>
</feature>
<reference evidence="2" key="1">
    <citation type="submission" date="2018-06" db="EMBL/GenBank/DDBJ databases">
        <authorList>
            <person name="Zhirakovskaya E."/>
        </authorList>
    </citation>
    <scope>NUCLEOTIDE SEQUENCE</scope>
</reference>
<keyword evidence="1" id="KW-1133">Transmembrane helix</keyword>
<dbReference type="EMBL" id="UOFY01000002">
    <property type="protein sequence ID" value="VAX05526.1"/>
    <property type="molecule type" value="Genomic_DNA"/>
</dbReference>
<protein>
    <recommendedName>
        <fullName evidence="3">Cytochrome C oxidase subunit III</fullName>
    </recommendedName>
</protein>
<evidence type="ECO:0008006" key="3">
    <source>
        <dbReference type="Google" id="ProtNLM"/>
    </source>
</evidence>
<proteinExistence type="predicted"/>
<feature type="transmembrane region" description="Helical" evidence="1">
    <location>
        <begin position="24"/>
        <end position="44"/>
    </location>
</feature>